<dbReference type="Proteomes" id="UP000076715">
    <property type="component" value="Unassembled WGS sequence"/>
</dbReference>
<dbReference type="PROSITE" id="PS01124">
    <property type="entry name" value="HTH_ARAC_FAMILY_2"/>
    <property type="match status" value="1"/>
</dbReference>
<protein>
    <submittedName>
        <fullName evidence="5">Transcriptional regulator</fullName>
    </submittedName>
</protein>
<dbReference type="Gene3D" id="1.10.10.60">
    <property type="entry name" value="Homeodomain-like"/>
    <property type="match status" value="2"/>
</dbReference>
<evidence type="ECO:0000256" key="1">
    <source>
        <dbReference type="ARBA" id="ARBA00023015"/>
    </source>
</evidence>
<dbReference type="InterPro" id="IPR020449">
    <property type="entry name" value="Tscrpt_reg_AraC-type_HTH"/>
</dbReference>
<dbReference type="SMART" id="SM00342">
    <property type="entry name" value="HTH_ARAC"/>
    <property type="match status" value="1"/>
</dbReference>
<organism evidence="5 6">
    <name type="scientific">Aquimarina aggregata</name>
    <dbReference type="NCBI Taxonomy" id="1642818"/>
    <lineage>
        <taxon>Bacteria</taxon>
        <taxon>Pseudomonadati</taxon>
        <taxon>Bacteroidota</taxon>
        <taxon>Flavobacteriia</taxon>
        <taxon>Flavobacteriales</taxon>
        <taxon>Flavobacteriaceae</taxon>
        <taxon>Aquimarina</taxon>
    </lineage>
</organism>
<dbReference type="RefSeq" id="WP_066318777.1">
    <property type="nucleotide sequence ID" value="NZ_LQRT01000046.1"/>
</dbReference>
<dbReference type="InterPro" id="IPR018062">
    <property type="entry name" value="HTH_AraC-typ_CS"/>
</dbReference>
<dbReference type="AlphaFoldDB" id="A0A162Y204"/>
<dbReference type="InterPro" id="IPR018060">
    <property type="entry name" value="HTH_AraC"/>
</dbReference>
<dbReference type="PROSITE" id="PS00041">
    <property type="entry name" value="HTH_ARAC_FAMILY_1"/>
    <property type="match status" value="1"/>
</dbReference>
<evidence type="ECO:0000313" key="6">
    <source>
        <dbReference type="Proteomes" id="UP000076715"/>
    </source>
</evidence>
<dbReference type="SUPFAM" id="SSF46689">
    <property type="entry name" value="Homeodomain-like"/>
    <property type="match status" value="1"/>
</dbReference>
<proteinExistence type="predicted"/>
<dbReference type="PRINTS" id="PR00032">
    <property type="entry name" value="HTHARAC"/>
</dbReference>
<dbReference type="InterPro" id="IPR053142">
    <property type="entry name" value="PchR_regulatory_protein"/>
</dbReference>
<gene>
    <name evidence="5" type="ORF">AWE51_15010</name>
</gene>
<feature type="domain" description="HTH araC/xylS-type" evidence="4">
    <location>
        <begin position="238"/>
        <end position="336"/>
    </location>
</feature>
<keyword evidence="3" id="KW-0804">Transcription</keyword>
<evidence type="ECO:0000313" key="5">
    <source>
        <dbReference type="EMBL" id="KZS38888.1"/>
    </source>
</evidence>
<sequence length="347" mass="40767">MSKKIQIQDHNVKNIVIDMANSLGVEYEQSHHEYCIKIPEELGSGYMRSFQFDFGIGVVETDYLLKKDFHFELEKGVVHPLKILFNRESGFYHKFENNEEFHEIRRLENAMISSTSKNNHLFRIPANTPICILSIEINRKLFEQKIESFLPNMNEDLIELFRDVNGINQFYYKNYYSLEISKFISEFTECELTGFMRQVYLEGKMYEILTHQLQQYLDDLNEPDKRLILRQATIESIEQAVSIIKDEVDSIGNIVTLSKRVGLNQNTLQNGFKQLYKTSVNEYIKGYRIDTAKDLLESTSLNITEITYKVGINSRSYFTKLFKKRFGITPKQYLDQVRNKKKNSKSA</sequence>
<reference evidence="5 6" key="1">
    <citation type="submission" date="2016-01" db="EMBL/GenBank/DDBJ databases">
        <title>The draft genome sequence of Aquimarina sp. RZW4-3-2.</title>
        <authorList>
            <person name="Wang Y."/>
        </authorList>
    </citation>
    <scope>NUCLEOTIDE SEQUENCE [LARGE SCALE GENOMIC DNA]</scope>
    <source>
        <strain evidence="5 6">RZW4-3-2</strain>
    </source>
</reference>
<comment type="caution">
    <text evidence="5">The sequence shown here is derived from an EMBL/GenBank/DDBJ whole genome shotgun (WGS) entry which is preliminary data.</text>
</comment>
<keyword evidence="1" id="KW-0805">Transcription regulation</keyword>
<dbReference type="STRING" id="1642818.AWE51_15010"/>
<dbReference type="PANTHER" id="PTHR47893">
    <property type="entry name" value="REGULATORY PROTEIN PCHR"/>
    <property type="match status" value="1"/>
</dbReference>
<accession>A0A162Y204</accession>
<dbReference type="OrthoDB" id="2666928at2"/>
<evidence type="ECO:0000256" key="3">
    <source>
        <dbReference type="ARBA" id="ARBA00023163"/>
    </source>
</evidence>
<dbReference type="GO" id="GO:0003700">
    <property type="term" value="F:DNA-binding transcription factor activity"/>
    <property type="evidence" value="ECO:0007669"/>
    <property type="project" value="InterPro"/>
</dbReference>
<dbReference type="GO" id="GO:0043565">
    <property type="term" value="F:sequence-specific DNA binding"/>
    <property type="evidence" value="ECO:0007669"/>
    <property type="project" value="InterPro"/>
</dbReference>
<evidence type="ECO:0000256" key="2">
    <source>
        <dbReference type="ARBA" id="ARBA00023125"/>
    </source>
</evidence>
<keyword evidence="2" id="KW-0238">DNA-binding</keyword>
<evidence type="ECO:0000259" key="4">
    <source>
        <dbReference type="PROSITE" id="PS01124"/>
    </source>
</evidence>
<dbReference type="Pfam" id="PF12833">
    <property type="entry name" value="HTH_18"/>
    <property type="match status" value="1"/>
</dbReference>
<dbReference type="EMBL" id="LQRT01000046">
    <property type="protein sequence ID" value="KZS38888.1"/>
    <property type="molecule type" value="Genomic_DNA"/>
</dbReference>
<keyword evidence="6" id="KW-1185">Reference proteome</keyword>
<name>A0A162Y204_9FLAO</name>
<dbReference type="PANTHER" id="PTHR47893:SF1">
    <property type="entry name" value="REGULATORY PROTEIN PCHR"/>
    <property type="match status" value="1"/>
</dbReference>
<dbReference type="InterPro" id="IPR009057">
    <property type="entry name" value="Homeodomain-like_sf"/>
</dbReference>